<sequence>MNNPCGAPEPSSWIAFLLRLISSSFRDWVVSGCAAESLLLLLGPPHHWSVSRYTLLAILHVAYALASTSWLFRLVFTASCWPLVFVTSLVQYAVVSRITRGRLRTVWKSAHFHKDRIAFFNLPALLLDTGVNGSLTVRGVTVSLLDLTIDFHAIELEMNLGSGHELSVQTDGLRFSLFRDITIEEVYGVHWYTAPATGVGSQRPHISHDLNGDEFSRSKSNSLSNRLLGRASDDESAPRKRDLLKEKVTSDFADGAQPTIKAGRPMTIDKRSLGAKVTLSSADIEAEQRYEDVLEELRTRNRLHQSRARVQKARETGDTNLKEEVDYHPLLCSDLRNAKSPQVPSTGKVSLTKLIDLFEPISRQLDRVPIVSRLSLWFLSQSHKITCPSICFSGSGHYLGDILLESLFSKYVGDDQRIEALKQEVSTWLSSADVYITLSNIIGHASIPLLTSNDITTEVRSNQVVVSRIGEQAVDSGLVTSLSGADGHFTIPTCLLPSHSYLAPGEDTAPVSMSVRASLPAYFSDSFLQFATTLSKTSQMLDIEEEWSRSNSMDSSIRPAPDTDMASDEPHSNPDSRSQRLRDKLRPHGQLSHVLKHPMEHAKQNLHREFKKTAVDKVDGAWMARWTNKLLKKLEGLDGDLGYTTQIPVEIPRGEKIDGS</sequence>
<organism evidence="2 3">
    <name type="scientific">Cladosporium halotolerans</name>
    <dbReference type="NCBI Taxonomy" id="1052096"/>
    <lineage>
        <taxon>Eukaryota</taxon>
        <taxon>Fungi</taxon>
        <taxon>Dikarya</taxon>
        <taxon>Ascomycota</taxon>
        <taxon>Pezizomycotina</taxon>
        <taxon>Dothideomycetes</taxon>
        <taxon>Dothideomycetidae</taxon>
        <taxon>Cladosporiales</taxon>
        <taxon>Cladosporiaceae</taxon>
        <taxon>Cladosporium</taxon>
    </lineage>
</organism>
<dbReference type="Proteomes" id="UP000803884">
    <property type="component" value="Unassembled WGS sequence"/>
</dbReference>
<feature type="compositionally biased region" description="Low complexity" evidence="1">
    <location>
        <begin position="218"/>
        <end position="230"/>
    </location>
</feature>
<dbReference type="AlphaFoldDB" id="A0AB34KJF0"/>
<dbReference type="RefSeq" id="XP_069228001.1">
    <property type="nucleotide sequence ID" value="XM_069375167.1"/>
</dbReference>
<keyword evidence="3" id="KW-1185">Reference proteome</keyword>
<protein>
    <submittedName>
        <fullName evidence="2">Uncharacterized protein</fullName>
    </submittedName>
</protein>
<evidence type="ECO:0000256" key="1">
    <source>
        <dbReference type="SAM" id="MobiDB-lite"/>
    </source>
</evidence>
<feature type="compositionally biased region" description="Basic and acidic residues" evidence="1">
    <location>
        <begin position="231"/>
        <end position="241"/>
    </location>
</feature>
<evidence type="ECO:0000313" key="2">
    <source>
        <dbReference type="EMBL" id="KAL1584895.1"/>
    </source>
</evidence>
<gene>
    <name evidence="2" type="ORF">WHR41_06562</name>
</gene>
<feature type="region of interest" description="Disordered" evidence="1">
    <location>
        <begin position="202"/>
        <end position="241"/>
    </location>
</feature>
<reference evidence="2 3" key="1">
    <citation type="journal article" date="2020" name="Microbiol. Resour. Announc.">
        <title>Draft Genome Sequence of a Cladosporium Species Isolated from the Mesophotic Ascidian Didemnum maculosum.</title>
        <authorList>
            <person name="Gioti A."/>
            <person name="Siaperas R."/>
            <person name="Nikolaivits E."/>
            <person name="Le Goff G."/>
            <person name="Ouazzani J."/>
            <person name="Kotoulas G."/>
            <person name="Topakas E."/>
        </authorList>
    </citation>
    <scope>NUCLEOTIDE SEQUENCE [LARGE SCALE GENOMIC DNA]</scope>
    <source>
        <strain evidence="2 3">TM138-S3</strain>
    </source>
</reference>
<feature type="compositionally biased region" description="Basic and acidic residues" evidence="1">
    <location>
        <begin position="568"/>
        <end position="581"/>
    </location>
</feature>
<proteinExistence type="predicted"/>
<feature type="compositionally biased region" description="Basic and acidic residues" evidence="1">
    <location>
        <begin position="206"/>
        <end position="217"/>
    </location>
</feature>
<feature type="region of interest" description="Disordered" evidence="1">
    <location>
        <begin position="545"/>
        <end position="581"/>
    </location>
</feature>
<accession>A0AB34KJF0</accession>
<name>A0AB34KJF0_9PEZI</name>
<dbReference type="GeneID" id="96008005"/>
<dbReference type="EMBL" id="JAAQHG020000023">
    <property type="protein sequence ID" value="KAL1584895.1"/>
    <property type="molecule type" value="Genomic_DNA"/>
</dbReference>
<comment type="caution">
    <text evidence="2">The sequence shown here is derived from an EMBL/GenBank/DDBJ whole genome shotgun (WGS) entry which is preliminary data.</text>
</comment>
<evidence type="ECO:0000313" key="3">
    <source>
        <dbReference type="Proteomes" id="UP000803884"/>
    </source>
</evidence>